<feature type="transmembrane region" description="Helical" evidence="1">
    <location>
        <begin position="33"/>
        <end position="56"/>
    </location>
</feature>
<comment type="caution">
    <text evidence="2">The sequence shown here is derived from an EMBL/GenBank/DDBJ whole genome shotgun (WGS) entry which is preliminary data.</text>
</comment>
<feature type="transmembrane region" description="Helical" evidence="1">
    <location>
        <begin position="7"/>
        <end position="27"/>
    </location>
</feature>
<sequence>MERTYARAILLAGASVTGAGFIGFALFEALRPLLGAVAAGALVGALFLAPAVALALRERKPAPVLTAANKAMAATEAQLHTLAQTAADNPLTTAATSALSTFAGVLDPRRRRE</sequence>
<keyword evidence="3" id="KW-1185">Reference proteome</keyword>
<dbReference type="AlphaFoldDB" id="A0A317DV94"/>
<organism evidence="2 3">
    <name type="scientific">Zavarzinia aquatilis</name>
    <dbReference type="NCBI Taxonomy" id="2211142"/>
    <lineage>
        <taxon>Bacteria</taxon>
        <taxon>Pseudomonadati</taxon>
        <taxon>Pseudomonadota</taxon>
        <taxon>Alphaproteobacteria</taxon>
        <taxon>Rhodospirillales</taxon>
        <taxon>Zavarziniaceae</taxon>
        <taxon>Zavarzinia</taxon>
    </lineage>
</organism>
<keyword evidence="1" id="KW-0472">Membrane</keyword>
<protein>
    <submittedName>
        <fullName evidence="2">Uncharacterized protein</fullName>
    </submittedName>
</protein>
<reference evidence="2 3" key="1">
    <citation type="submission" date="2018-05" db="EMBL/GenBank/DDBJ databases">
        <title>Zavarzinia sp. HR-AS.</title>
        <authorList>
            <person name="Lee Y."/>
            <person name="Jeon C.O."/>
        </authorList>
    </citation>
    <scope>NUCLEOTIDE SEQUENCE [LARGE SCALE GENOMIC DNA]</scope>
    <source>
        <strain evidence="2 3">HR-AS</strain>
    </source>
</reference>
<proteinExistence type="predicted"/>
<evidence type="ECO:0000313" key="3">
    <source>
        <dbReference type="Proteomes" id="UP000245461"/>
    </source>
</evidence>
<gene>
    <name evidence="2" type="ORF">DKG74_18845</name>
</gene>
<keyword evidence="1" id="KW-0812">Transmembrane</keyword>
<dbReference type="RefSeq" id="WP_109907729.1">
    <property type="nucleotide sequence ID" value="NZ_QGLE01000014.1"/>
</dbReference>
<name>A0A317DV94_9PROT</name>
<accession>A0A317DV94</accession>
<evidence type="ECO:0000313" key="2">
    <source>
        <dbReference type="EMBL" id="PWR18481.1"/>
    </source>
</evidence>
<dbReference type="Proteomes" id="UP000245461">
    <property type="component" value="Unassembled WGS sequence"/>
</dbReference>
<dbReference type="EMBL" id="QGLE01000014">
    <property type="protein sequence ID" value="PWR18481.1"/>
    <property type="molecule type" value="Genomic_DNA"/>
</dbReference>
<keyword evidence="1" id="KW-1133">Transmembrane helix</keyword>
<evidence type="ECO:0000256" key="1">
    <source>
        <dbReference type="SAM" id="Phobius"/>
    </source>
</evidence>